<accession>A0A507FG40</accession>
<evidence type="ECO:0000313" key="2">
    <source>
        <dbReference type="EMBL" id="TPX75203.1"/>
    </source>
</evidence>
<feature type="region of interest" description="Disordered" evidence="1">
    <location>
        <begin position="1"/>
        <end position="46"/>
    </location>
</feature>
<dbReference type="AlphaFoldDB" id="A0A507FG40"/>
<comment type="caution">
    <text evidence="2">The sequence shown here is derived from an EMBL/GenBank/DDBJ whole genome shotgun (WGS) entry which is preliminary data.</text>
</comment>
<gene>
    <name evidence="2" type="ORF">CcCBS67573_g03517</name>
</gene>
<dbReference type="OrthoDB" id="10404014at2759"/>
<dbReference type="Proteomes" id="UP000320333">
    <property type="component" value="Unassembled WGS sequence"/>
</dbReference>
<proteinExistence type="predicted"/>
<name>A0A507FG40_9FUNG</name>
<organism evidence="2 3">
    <name type="scientific">Chytriomyces confervae</name>
    <dbReference type="NCBI Taxonomy" id="246404"/>
    <lineage>
        <taxon>Eukaryota</taxon>
        <taxon>Fungi</taxon>
        <taxon>Fungi incertae sedis</taxon>
        <taxon>Chytridiomycota</taxon>
        <taxon>Chytridiomycota incertae sedis</taxon>
        <taxon>Chytridiomycetes</taxon>
        <taxon>Chytridiales</taxon>
        <taxon>Chytriomycetaceae</taxon>
        <taxon>Chytriomyces</taxon>
    </lineage>
</organism>
<evidence type="ECO:0000313" key="3">
    <source>
        <dbReference type="Proteomes" id="UP000320333"/>
    </source>
</evidence>
<sequence length="62" mass="6755">MSLKTHSFSSNLQLFPPSAAPSNAPKLASQYSSGGTGDGSLRTRERTMELYRIHPSTAELWS</sequence>
<reference evidence="2 3" key="1">
    <citation type="journal article" date="2019" name="Sci. Rep.">
        <title>Comparative genomics of chytrid fungi reveal insights into the obligate biotrophic and pathogenic lifestyle of Synchytrium endobioticum.</title>
        <authorList>
            <person name="van de Vossenberg B.T.L.H."/>
            <person name="Warris S."/>
            <person name="Nguyen H.D.T."/>
            <person name="van Gent-Pelzer M.P.E."/>
            <person name="Joly D.L."/>
            <person name="van de Geest H.C."/>
            <person name="Bonants P.J.M."/>
            <person name="Smith D.S."/>
            <person name="Levesque C.A."/>
            <person name="van der Lee T.A.J."/>
        </authorList>
    </citation>
    <scope>NUCLEOTIDE SEQUENCE [LARGE SCALE GENOMIC DNA]</scope>
    <source>
        <strain evidence="2 3">CBS 675.73</strain>
    </source>
</reference>
<keyword evidence="3" id="KW-1185">Reference proteome</keyword>
<feature type="compositionally biased region" description="Polar residues" evidence="1">
    <location>
        <begin position="1"/>
        <end position="13"/>
    </location>
</feature>
<dbReference type="EMBL" id="QEAP01000090">
    <property type="protein sequence ID" value="TPX75203.1"/>
    <property type="molecule type" value="Genomic_DNA"/>
</dbReference>
<evidence type="ECO:0000256" key="1">
    <source>
        <dbReference type="SAM" id="MobiDB-lite"/>
    </source>
</evidence>
<protein>
    <submittedName>
        <fullName evidence="2">Uncharacterized protein</fullName>
    </submittedName>
</protein>